<dbReference type="InterPro" id="IPR002649">
    <property type="entry name" value="tRNA_m1G_MeTrfase_TrmD"/>
</dbReference>
<dbReference type="GO" id="GO:0052906">
    <property type="term" value="F:tRNA (guanine(37)-N1)-methyltransferase activity"/>
    <property type="evidence" value="ECO:0007669"/>
    <property type="project" value="UniProtKB-UniRule"/>
</dbReference>
<evidence type="ECO:0000256" key="17">
    <source>
        <dbReference type="RuleBase" id="RU003464"/>
    </source>
</evidence>
<evidence type="ECO:0000313" key="19">
    <source>
        <dbReference type="EMBL" id="KKU58224.1"/>
    </source>
</evidence>
<evidence type="ECO:0000256" key="7">
    <source>
        <dbReference type="ARBA" id="ARBA00022490"/>
    </source>
</evidence>
<feature type="binding site" evidence="15 16">
    <location>
        <position position="111"/>
    </location>
    <ligand>
        <name>S-adenosyl-L-methionine</name>
        <dbReference type="ChEBI" id="CHEBI:59789"/>
    </ligand>
</feature>
<dbReference type="PANTHER" id="PTHR46417:SF1">
    <property type="entry name" value="TRNA (GUANINE-N(1)-)-METHYLTRANSFERASE"/>
    <property type="match status" value="1"/>
</dbReference>
<comment type="function">
    <text evidence="1 15 17">Specifically methylates guanosine-37 in various tRNAs.</text>
</comment>
<evidence type="ECO:0000256" key="3">
    <source>
        <dbReference type="ARBA" id="ARBA00007630"/>
    </source>
</evidence>
<dbReference type="InterPro" id="IPR029028">
    <property type="entry name" value="Alpha/beta_knot_MTases"/>
</dbReference>
<evidence type="ECO:0000256" key="1">
    <source>
        <dbReference type="ARBA" id="ARBA00002634"/>
    </source>
</evidence>
<dbReference type="NCBIfam" id="NF000648">
    <property type="entry name" value="PRK00026.1"/>
    <property type="match status" value="1"/>
</dbReference>
<evidence type="ECO:0000256" key="4">
    <source>
        <dbReference type="ARBA" id="ARBA00011738"/>
    </source>
</evidence>
<dbReference type="GO" id="GO:0002939">
    <property type="term" value="P:tRNA N1-guanine methylation"/>
    <property type="evidence" value="ECO:0007669"/>
    <property type="project" value="TreeGrafter"/>
</dbReference>
<evidence type="ECO:0000256" key="2">
    <source>
        <dbReference type="ARBA" id="ARBA00004496"/>
    </source>
</evidence>
<comment type="subunit">
    <text evidence="4 15 17">Homodimer.</text>
</comment>
<evidence type="ECO:0000256" key="11">
    <source>
        <dbReference type="ARBA" id="ARBA00022694"/>
    </source>
</evidence>
<evidence type="ECO:0000259" key="18">
    <source>
        <dbReference type="Pfam" id="PF01746"/>
    </source>
</evidence>
<dbReference type="InterPro" id="IPR023148">
    <property type="entry name" value="tRNA_m1G_MeTrfase_C_sf"/>
</dbReference>
<feature type="binding site" evidence="15 16">
    <location>
        <begin position="131"/>
        <end position="136"/>
    </location>
    <ligand>
        <name>S-adenosyl-L-methionine</name>
        <dbReference type="ChEBI" id="CHEBI:59789"/>
    </ligand>
</feature>
<dbReference type="PANTHER" id="PTHR46417">
    <property type="entry name" value="TRNA (GUANINE-N(1)-)-METHYLTRANSFERASE"/>
    <property type="match status" value="1"/>
</dbReference>
<evidence type="ECO:0000256" key="6">
    <source>
        <dbReference type="ARBA" id="ARBA00014679"/>
    </source>
</evidence>
<reference evidence="19 20" key="1">
    <citation type="journal article" date="2015" name="Nature">
        <title>rRNA introns, odd ribosomes, and small enigmatic genomes across a large radiation of phyla.</title>
        <authorList>
            <person name="Brown C.T."/>
            <person name="Hug L.A."/>
            <person name="Thomas B.C."/>
            <person name="Sharon I."/>
            <person name="Castelle C.J."/>
            <person name="Singh A."/>
            <person name="Wilkins M.J."/>
            <person name="Williams K.H."/>
            <person name="Banfield J.F."/>
        </authorList>
    </citation>
    <scope>NUCLEOTIDE SEQUENCE [LARGE SCALE GENOMIC DNA]</scope>
</reference>
<evidence type="ECO:0000256" key="14">
    <source>
        <dbReference type="ARBA" id="ARBA00047783"/>
    </source>
</evidence>
<dbReference type="Pfam" id="PF01746">
    <property type="entry name" value="tRNA_m1G_MT"/>
    <property type="match status" value="1"/>
</dbReference>
<gene>
    <name evidence="15" type="primary">trmD</name>
    <name evidence="19" type="ORF">UX80_C0005G0044</name>
</gene>
<comment type="catalytic activity">
    <reaction evidence="14 15 17">
        <text>guanosine(37) in tRNA + S-adenosyl-L-methionine = N(1)-methylguanosine(37) in tRNA + S-adenosyl-L-homocysteine + H(+)</text>
        <dbReference type="Rhea" id="RHEA:36899"/>
        <dbReference type="Rhea" id="RHEA-COMP:10145"/>
        <dbReference type="Rhea" id="RHEA-COMP:10147"/>
        <dbReference type="ChEBI" id="CHEBI:15378"/>
        <dbReference type="ChEBI" id="CHEBI:57856"/>
        <dbReference type="ChEBI" id="CHEBI:59789"/>
        <dbReference type="ChEBI" id="CHEBI:73542"/>
        <dbReference type="ChEBI" id="CHEBI:74269"/>
        <dbReference type="EC" id="2.1.1.228"/>
    </reaction>
</comment>
<comment type="caution">
    <text evidence="19">The sequence shown here is derived from an EMBL/GenBank/DDBJ whole genome shotgun (WGS) entry which is preliminary data.</text>
</comment>
<dbReference type="PIRSF" id="PIRSF000386">
    <property type="entry name" value="tRNA_mtase"/>
    <property type="match status" value="1"/>
</dbReference>
<dbReference type="NCBIfam" id="TIGR00088">
    <property type="entry name" value="trmD"/>
    <property type="match status" value="1"/>
</dbReference>
<dbReference type="EC" id="2.1.1.228" evidence="5 15"/>
<feature type="domain" description="tRNA methyltransferase TRMD/TRM10-type" evidence="18">
    <location>
        <begin position="2"/>
        <end position="207"/>
    </location>
</feature>
<evidence type="ECO:0000256" key="9">
    <source>
        <dbReference type="ARBA" id="ARBA00022679"/>
    </source>
</evidence>
<dbReference type="HAMAP" id="MF_00605">
    <property type="entry name" value="TrmD"/>
    <property type="match status" value="1"/>
</dbReference>
<evidence type="ECO:0000256" key="16">
    <source>
        <dbReference type="PIRSR" id="PIRSR000386-1"/>
    </source>
</evidence>
<sequence>MLKVDILTLFPEMFTGPFDHSIVRRATDKSLVEIKIHNLRDWATDKYKSVDDKPYGGGPGMVIRVDVVNAAVTALRSQRTKVILLDAGGKKFNQKKAADLSHDEHLILICGHYEGVDHRVHEHIADEVISIGDYVLSGGEVPAMVVVDTIVRLLPGALGNEQSLIEESHNAGEAEYPQYTRPEEYNGWKVPEILLSGDHAKIKKWRSPAQ</sequence>
<evidence type="ECO:0000256" key="15">
    <source>
        <dbReference type="HAMAP-Rule" id="MF_00605"/>
    </source>
</evidence>
<comment type="subcellular location">
    <subcellularLocation>
        <location evidence="2 15 17">Cytoplasm</location>
    </subcellularLocation>
</comment>
<evidence type="ECO:0000256" key="5">
    <source>
        <dbReference type="ARBA" id="ARBA00012807"/>
    </source>
</evidence>
<proteinExistence type="inferred from homology"/>
<dbReference type="Gene3D" id="3.40.1280.10">
    <property type="match status" value="1"/>
</dbReference>
<keyword evidence="11 15" id="KW-0819">tRNA processing</keyword>
<dbReference type="InterPro" id="IPR029026">
    <property type="entry name" value="tRNA_m1G_MTases_N"/>
</dbReference>
<dbReference type="GO" id="GO:0005829">
    <property type="term" value="C:cytosol"/>
    <property type="evidence" value="ECO:0007669"/>
    <property type="project" value="TreeGrafter"/>
</dbReference>
<evidence type="ECO:0000256" key="8">
    <source>
        <dbReference type="ARBA" id="ARBA00022603"/>
    </source>
</evidence>
<dbReference type="AlphaFoldDB" id="A0A0G1RLN0"/>
<evidence type="ECO:0000256" key="12">
    <source>
        <dbReference type="ARBA" id="ARBA00029736"/>
    </source>
</evidence>
<dbReference type="FunFam" id="3.40.1280.10:FF:000001">
    <property type="entry name" value="tRNA (guanine-N(1)-)-methyltransferase"/>
    <property type="match status" value="1"/>
</dbReference>
<evidence type="ECO:0000256" key="10">
    <source>
        <dbReference type="ARBA" id="ARBA00022691"/>
    </source>
</evidence>
<dbReference type="CDD" id="cd18080">
    <property type="entry name" value="TrmD-like"/>
    <property type="match status" value="1"/>
</dbReference>
<accession>A0A0G1RLN0</accession>
<keyword evidence="7 15" id="KW-0963">Cytoplasm</keyword>
<evidence type="ECO:0000313" key="20">
    <source>
        <dbReference type="Proteomes" id="UP000034307"/>
    </source>
</evidence>
<dbReference type="PATRIC" id="fig|1618358.3.peg.363"/>
<dbReference type="SUPFAM" id="SSF75217">
    <property type="entry name" value="alpha/beta knot"/>
    <property type="match status" value="1"/>
</dbReference>
<dbReference type="Gene3D" id="1.10.1270.20">
    <property type="entry name" value="tRNA(m1g37)methyltransferase, domain 2"/>
    <property type="match status" value="1"/>
</dbReference>
<keyword evidence="8 15" id="KW-0489">Methyltransferase</keyword>
<dbReference type="STRING" id="1618358.UX80_C0005G0044"/>
<dbReference type="Proteomes" id="UP000034307">
    <property type="component" value="Unassembled WGS sequence"/>
</dbReference>
<comment type="similarity">
    <text evidence="3 15 17">Belongs to the RNA methyltransferase TrmD family.</text>
</comment>
<organism evidence="19 20">
    <name type="scientific">Candidatus Amesbacteria bacterium GW2011_GWA2_47_11b</name>
    <dbReference type="NCBI Taxonomy" id="1618358"/>
    <lineage>
        <taxon>Bacteria</taxon>
        <taxon>Candidatus Amesiibacteriota</taxon>
    </lineage>
</organism>
<name>A0A0G1RLN0_9BACT</name>
<dbReference type="InterPro" id="IPR016009">
    <property type="entry name" value="tRNA_MeTrfase_TRMD/TRM10"/>
</dbReference>
<dbReference type="EMBL" id="LCNO01000005">
    <property type="protein sequence ID" value="KKU58224.1"/>
    <property type="molecule type" value="Genomic_DNA"/>
</dbReference>
<protein>
    <recommendedName>
        <fullName evidence="6 15">tRNA (guanine-N(1)-)-methyltransferase</fullName>
        <ecNumber evidence="5 15">2.1.1.228</ecNumber>
    </recommendedName>
    <alternativeName>
        <fullName evidence="12 15">M1G-methyltransferase</fullName>
    </alternativeName>
    <alternativeName>
        <fullName evidence="13 15">tRNA [GM37] methyltransferase</fullName>
    </alternativeName>
</protein>
<keyword evidence="10 15" id="KW-0949">S-adenosyl-L-methionine</keyword>
<evidence type="ECO:0000256" key="13">
    <source>
        <dbReference type="ARBA" id="ARBA00033392"/>
    </source>
</evidence>
<keyword evidence="9 15" id="KW-0808">Transferase</keyword>